<dbReference type="Proteomes" id="UP000007089">
    <property type="component" value="Chromosome"/>
</dbReference>
<name>B8J9L9_ANAD2</name>
<feature type="domain" description="PatA-like N-terminal" evidence="2">
    <location>
        <begin position="56"/>
        <end position="223"/>
    </location>
</feature>
<dbReference type="PANTHER" id="PTHR36304:SF4">
    <property type="entry name" value="DUF4388 DOMAIN-CONTAINING PROTEIN"/>
    <property type="match status" value="1"/>
</dbReference>
<keyword evidence="4" id="KW-1185">Reference proteome</keyword>
<reference evidence="3" key="1">
    <citation type="submission" date="2009-01" db="EMBL/GenBank/DDBJ databases">
        <title>Complete sequence of Anaeromyxobacter dehalogenans 2CP-1.</title>
        <authorList>
            <consortium name="US DOE Joint Genome Institute"/>
            <person name="Lucas S."/>
            <person name="Copeland A."/>
            <person name="Lapidus A."/>
            <person name="Glavina del Rio T."/>
            <person name="Dalin E."/>
            <person name="Tice H."/>
            <person name="Bruce D."/>
            <person name="Goodwin L."/>
            <person name="Pitluck S."/>
            <person name="Saunders E."/>
            <person name="Brettin T."/>
            <person name="Detter J.C."/>
            <person name="Han C."/>
            <person name="Larimer F."/>
            <person name="Land M."/>
            <person name="Hauser L."/>
            <person name="Kyrpides N."/>
            <person name="Ovchinnikova G."/>
            <person name="Beliaev A.S."/>
            <person name="Richardson P."/>
        </authorList>
    </citation>
    <scope>NUCLEOTIDE SEQUENCE</scope>
    <source>
        <strain evidence="3">2CP-1</strain>
    </source>
</reference>
<dbReference type="HOGENOM" id="CLU_625049_0_0_7"/>
<dbReference type="InterPro" id="IPR025497">
    <property type="entry name" value="PatA-like_N"/>
</dbReference>
<gene>
    <name evidence="3" type="ordered locus">A2cp1_4089</name>
</gene>
<dbReference type="RefSeq" id="WP_015935129.1">
    <property type="nucleotide sequence ID" value="NC_011891.1"/>
</dbReference>
<dbReference type="Pfam" id="PF14332">
    <property type="entry name" value="DUF4388"/>
    <property type="match status" value="1"/>
</dbReference>
<dbReference type="AlphaFoldDB" id="B8J9L9"/>
<dbReference type="InterPro" id="IPR037257">
    <property type="entry name" value="T2SS_E_N_sf"/>
</dbReference>
<protein>
    <recommendedName>
        <fullName evidence="2">PatA-like N-terminal domain-containing protein</fullName>
    </recommendedName>
</protein>
<evidence type="ECO:0000256" key="1">
    <source>
        <dbReference type="SAM" id="MobiDB-lite"/>
    </source>
</evidence>
<evidence type="ECO:0000259" key="2">
    <source>
        <dbReference type="Pfam" id="PF14332"/>
    </source>
</evidence>
<dbReference type="KEGG" id="acp:A2cp1_4089"/>
<feature type="compositionally biased region" description="Pro residues" evidence="1">
    <location>
        <begin position="300"/>
        <end position="319"/>
    </location>
</feature>
<dbReference type="SUPFAM" id="SSF160246">
    <property type="entry name" value="EspE N-terminal domain-like"/>
    <property type="match status" value="1"/>
</dbReference>
<evidence type="ECO:0000313" key="3">
    <source>
        <dbReference type="EMBL" id="ACL67407.1"/>
    </source>
</evidence>
<dbReference type="EMBL" id="CP001359">
    <property type="protein sequence ID" value="ACL67407.1"/>
    <property type="molecule type" value="Genomic_DNA"/>
</dbReference>
<evidence type="ECO:0000313" key="4">
    <source>
        <dbReference type="Proteomes" id="UP000007089"/>
    </source>
</evidence>
<accession>B8J9L9</accession>
<organism evidence="3 4">
    <name type="scientific">Anaeromyxobacter dehalogenans (strain ATCC BAA-258 / DSM 21875 / 2CP-1)</name>
    <dbReference type="NCBI Taxonomy" id="455488"/>
    <lineage>
        <taxon>Bacteria</taxon>
        <taxon>Pseudomonadati</taxon>
        <taxon>Myxococcota</taxon>
        <taxon>Myxococcia</taxon>
        <taxon>Myxococcales</taxon>
        <taxon>Cystobacterineae</taxon>
        <taxon>Anaeromyxobacteraceae</taxon>
        <taxon>Anaeromyxobacter</taxon>
    </lineage>
</organism>
<dbReference type="PANTHER" id="PTHR36304">
    <property type="entry name" value="DOMAIN GTPASE-ACTIVATING PROTEIN, PUTATIVE-RELATED-RELATED"/>
    <property type="match status" value="1"/>
</dbReference>
<proteinExistence type="predicted"/>
<sequence length="440" mass="46827">MRAKLSVGAEGQVTLPPREAEALGLAGGGDAELVSARGAFALIAPARGETPRSWFAGSLSALSVPEVIQFVFTSLKTGVLLLAFGADGEHAAAPDRPEQLRRRSIFFRDGQVVFASSSEPAERLGPMLVRSGLVRPEDQERCRHLVSAGHPLGQVLVDQGLLSPGQLYEGMTLQVTEILMGAFLEPAGTFAFLEGRTDEQNAVKLPQRTRELLLEGMRRVEEAEQLGRELGGRDVVLHRARGGADAAGGLAALEARLVEAVDGVRTIGEAARAASLTLREALATAVMLVRRGVLAAPAVPAAPAPEPVPETPRPTPPPGVRTSGPFEIYRRIFVRVHEALAAAQPDASARLNSYFERLPPKQRALFEGVRLAEDGSVDVMLVLANVLAVGTWTGAAARARALEALEDLLAFALFEVKNCLPRPEADALLREVGRMQVGKA</sequence>
<feature type="region of interest" description="Disordered" evidence="1">
    <location>
        <begin position="300"/>
        <end position="321"/>
    </location>
</feature>